<feature type="region of interest" description="Disordered" evidence="1">
    <location>
        <begin position="1"/>
        <end position="78"/>
    </location>
</feature>
<feature type="compositionally biased region" description="Polar residues" evidence="1">
    <location>
        <begin position="60"/>
        <end position="78"/>
    </location>
</feature>
<gene>
    <name evidence="2" type="ORF">SAMN05421553_5029</name>
</gene>
<dbReference type="AlphaFoldDB" id="A0A1H5LFT5"/>
<dbReference type="STRING" id="53406.SAMN05421553_5029"/>
<sequence>MRIDGFTSSYSPDRSARPGSAVTPFREAQREIEERREQPASPASTQGFEQVAQARKVEASNASSDSLPSRLQDQLYQPPLNNRAAQALASYSSTASFASETDAQQVLGLDLYA</sequence>
<dbReference type="Proteomes" id="UP000242849">
    <property type="component" value="Unassembled WGS sequence"/>
</dbReference>
<reference evidence="3" key="1">
    <citation type="submission" date="2016-10" db="EMBL/GenBank/DDBJ databases">
        <authorList>
            <person name="Varghese N."/>
            <person name="Submissions S."/>
        </authorList>
    </citation>
    <scope>NUCLEOTIDE SEQUENCE [LARGE SCALE GENOMIC DNA]</scope>
    <source>
        <strain evidence="3">DSM 12111</strain>
    </source>
</reference>
<proteinExistence type="predicted"/>
<organism evidence="2 3">
    <name type="scientific">Pseudomonas anguilliseptica</name>
    <dbReference type="NCBI Taxonomy" id="53406"/>
    <lineage>
        <taxon>Bacteria</taxon>
        <taxon>Pseudomonadati</taxon>
        <taxon>Pseudomonadota</taxon>
        <taxon>Gammaproteobacteria</taxon>
        <taxon>Pseudomonadales</taxon>
        <taxon>Pseudomonadaceae</taxon>
        <taxon>Pseudomonas</taxon>
    </lineage>
</organism>
<evidence type="ECO:0000313" key="3">
    <source>
        <dbReference type="Proteomes" id="UP000242849"/>
    </source>
</evidence>
<dbReference type="EMBL" id="FNSC01000002">
    <property type="protein sequence ID" value="SEE75932.1"/>
    <property type="molecule type" value="Genomic_DNA"/>
</dbReference>
<dbReference type="RefSeq" id="WP_090387935.1">
    <property type="nucleotide sequence ID" value="NZ_CP156749.1"/>
</dbReference>
<protein>
    <submittedName>
        <fullName evidence="2">Uncharacterized protein</fullName>
    </submittedName>
</protein>
<keyword evidence="3" id="KW-1185">Reference proteome</keyword>
<dbReference type="OrthoDB" id="7029568at2"/>
<evidence type="ECO:0000313" key="2">
    <source>
        <dbReference type="EMBL" id="SEE75932.1"/>
    </source>
</evidence>
<accession>A0A1H5LFT5</accession>
<name>A0A1H5LFT5_PSEAG</name>
<feature type="compositionally biased region" description="Polar residues" evidence="1">
    <location>
        <begin position="1"/>
        <end position="12"/>
    </location>
</feature>
<feature type="compositionally biased region" description="Basic and acidic residues" evidence="1">
    <location>
        <begin position="27"/>
        <end position="38"/>
    </location>
</feature>
<evidence type="ECO:0000256" key="1">
    <source>
        <dbReference type="SAM" id="MobiDB-lite"/>
    </source>
</evidence>